<feature type="transmembrane region" description="Helical" evidence="6">
    <location>
        <begin position="161"/>
        <end position="184"/>
    </location>
</feature>
<evidence type="ECO:0000313" key="7">
    <source>
        <dbReference type="EMBL" id="BBH06092.1"/>
    </source>
</evidence>
<sequence>TSESMSLGSRTGWNCALWCLRLRSAFRIILACSIVYTTTLYGPQPLRQLVAYPAYSYLTTILIVSDATLGDSLRGFWHALCACVQVMTLSILSLLLIGPAHFSYFISALAVALCTFAVALPGATHLMAKRIAFGQIVIVYVGTAIHCAEAGELVLMHPIQVALSTMLGASASVMAMLFPNLFFYQKASVAAFLSPYLANHEGQWRNRCCTDIASSKQVVGSISFFKANAILSQDSSAALGFILQAQPLAQVGEKLLQSIKHKQEALMWERPKLRNILKPTCMDLGEKLQDIEIPLRGIAIAATSCPSFPVALIKKVQPDALHDMKRRIHDKLEQLERFAPLCILKKKKKSLDESFWPLETIFREDLLAFFFWIV</sequence>
<keyword evidence="3 6" id="KW-0812">Transmembrane</keyword>
<keyword evidence="4 6" id="KW-1133">Transmembrane helix</keyword>
<comment type="subcellular location">
    <subcellularLocation>
        <location evidence="1">Cell membrane</location>
        <topology evidence="1">Multi-pass membrane protein</topology>
    </subcellularLocation>
</comment>
<evidence type="ECO:0000256" key="1">
    <source>
        <dbReference type="ARBA" id="ARBA00004651"/>
    </source>
</evidence>
<dbReference type="PANTHER" id="PTHR30509:SF34">
    <property type="entry name" value="F3L24.34 PROTEIN"/>
    <property type="match status" value="1"/>
</dbReference>
<evidence type="ECO:0000256" key="5">
    <source>
        <dbReference type="ARBA" id="ARBA00023136"/>
    </source>
</evidence>
<evidence type="ECO:0000256" key="3">
    <source>
        <dbReference type="ARBA" id="ARBA00022692"/>
    </source>
</evidence>
<protein>
    <submittedName>
        <fullName evidence="7">Uncharacterized protein</fullName>
    </submittedName>
</protein>
<dbReference type="AlphaFoldDB" id="A0A4Y1RP19"/>
<gene>
    <name evidence="7" type="ORF">Prudu_017648</name>
</gene>
<feature type="transmembrane region" description="Helical" evidence="6">
    <location>
        <begin position="102"/>
        <end position="120"/>
    </location>
</feature>
<evidence type="ECO:0000256" key="4">
    <source>
        <dbReference type="ARBA" id="ARBA00022989"/>
    </source>
</evidence>
<evidence type="ECO:0000256" key="6">
    <source>
        <dbReference type="SAM" id="Phobius"/>
    </source>
</evidence>
<accession>A0A4Y1RP19</accession>
<keyword evidence="2" id="KW-1003">Cell membrane</keyword>
<feature type="transmembrane region" description="Helical" evidence="6">
    <location>
        <begin position="25"/>
        <end position="43"/>
    </location>
</feature>
<dbReference type="GO" id="GO:0005886">
    <property type="term" value="C:plasma membrane"/>
    <property type="evidence" value="ECO:0007669"/>
    <property type="project" value="UniProtKB-SubCell"/>
</dbReference>
<feature type="transmembrane region" description="Helical" evidence="6">
    <location>
        <begin position="132"/>
        <end position="155"/>
    </location>
</feature>
<feature type="transmembrane region" description="Helical" evidence="6">
    <location>
        <begin position="76"/>
        <end position="96"/>
    </location>
</feature>
<evidence type="ECO:0000256" key="2">
    <source>
        <dbReference type="ARBA" id="ARBA00022475"/>
    </source>
</evidence>
<proteinExistence type="predicted"/>
<dbReference type="PANTHER" id="PTHR30509">
    <property type="entry name" value="P-HYDROXYBENZOIC ACID EFFLUX PUMP SUBUNIT-RELATED"/>
    <property type="match status" value="1"/>
</dbReference>
<name>A0A4Y1RP19_PRUDU</name>
<organism evidence="7">
    <name type="scientific">Prunus dulcis</name>
    <name type="common">Almond</name>
    <name type="synonym">Amygdalus dulcis</name>
    <dbReference type="NCBI Taxonomy" id="3755"/>
    <lineage>
        <taxon>Eukaryota</taxon>
        <taxon>Viridiplantae</taxon>
        <taxon>Streptophyta</taxon>
        <taxon>Embryophyta</taxon>
        <taxon>Tracheophyta</taxon>
        <taxon>Spermatophyta</taxon>
        <taxon>Magnoliopsida</taxon>
        <taxon>eudicotyledons</taxon>
        <taxon>Gunneridae</taxon>
        <taxon>Pentapetalae</taxon>
        <taxon>rosids</taxon>
        <taxon>fabids</taxon>
        <taxon>Rosales</taxon>
        <taxon>Rosaceae</taxon>
        <taxon>Amygdaloideae</taxon>
        <taxon>Amygdaleae</taxon>
        <taxon>Prunus</taxon>
    </lineage>
</organism>
<keyword evidence="5 6" id="KW-0472">Membrane</keyword>
<reference evidence="7" key="1">
    <citation type="journal article" date="2019" name="Science">
        <title>Mutation of a bHLH transcription factor allowed almond domestication.</title>
        <authorList>
            <person name="Sanchez-Perez R."/>
            <person name="Pavan S."/>
            <person name="Mazzeo R."/>
            <person name="Moldovan C."/>
            <person name="Aiese Cigliano R."/>
            <person name="Del Cueto J."/>
            <person name="Ricciardi F."/>
            <person name="Lotti C."/>
            <person name="Ricciardi L."/>
            <person name="Dicenta F."/>
            <person name="Lopez-Marques R.L."/>
            <person name="Lindberg Moller B."/>
        </authorList>
    </citation>
    <scope>NUCLEOTIDE SEQUENCE</scope>
</reference>
<dbReference type="EMBL" id="AP019302">
    <property type="protein sequence ID" value="BBH06092.1"/>
    <property type="molecule type" value="Genomic_DNA"/>
</dbReference>
<feature type="non-terminal residue" evidence="7">
    <location>
        <position position="1"/>
    </location>
</feature>